<dbReference type="InterPro" id="IPR017945">
    <property type="entry name" value="DHBP_synth_RibB-like_a/b_dom"/>
</dbReference>
<accession>A0A0M5IL07</accession>
<dbReference type="InterPro" id="IPR006070">
    <property type="entry name" value="Sua5-like_dom"/>
</dbReference>
<dbReference type="KEGG" id="des:DSOUD_1770"/>
<name>A0A0M5IL07_9BACT</name>
<dbReference type="STRING" id="1603606.DSOUD_1770"/>
<sequence>MLVSINPENPQARLIDRVVDCLKQGGVIAYPTDTTYGIGCDIFNKKGVKKIYQIKQRDPRKPFSFICADLSDVANYAQVSNFAFKIMKRNFPGPYTFVLEATRVVPDLLTTKQRTVGIRIPDNAIVMGIVRQLGHPLVTTSANMSDEDPFHDPTMIDEAMGKMLDMVVDGGILLGDPSTVISLVDDKIEVLRQGSGDTSWIHNL</sequence>
<keyword evidence="3" id="KW-1185">Reference proteome</keyword>
<dbReference type="SUPFAM" id="SSF55821">
    <property type="entry name" value="YrdC/RibB"/>
    <property type="match status" value="1"/>
</dbReference>
<evidence type="ECO:0000313" key="3">
    <source>
        <dbReference type="Proteomes" id="UP000057158"/>
    </source>
</evidence>
<dbReference type="GO" id="GO:0003725">
    <property type="term" value="F:double-stranded RNA binding"/>
    <property type="evidence" value="ECO:0007669"/>
    <property type="project" value="InterPro"/>
</dbReference>
<feature type="domain" description="YrdC-like" evidence="1">
    <location>
        <begin position="12"/>
        <end position="196"/>
    </location>
</feature>
<dbReference type="Pfam" id="PF01300">
    <property type="entry name" value="Sua5_yciO_yrdC"/>
    <property type="match status" value="1"/>
</dbReference>
<dbReference type="PANTHER" id="PTHR42828:SF3">
    <property type="entry name" value="THREONYLCARBAMOYL-AMP SYNTHASE"/>
    <property type="match status" value="1"/>
</dbReference>
<proteinExistence type="predicted"/>
<organism evidence="2 3">
    <name type="scientific">Desulfuromonas soudanensis</name>
    <dbReference type="NCBI Taxonomy" id="1603606"/>
    <lineage>
        <taxon>Bacteria</taxon>
        <taxon>Pseudomonadati</taxon>
        <taxon>Thermodesulfobacteriota</taxon>
        <taxon>Desulfuromonadia</taxon>
        <taxon>Desulfuromonadales</taxon>
        <taxon>Desulfuromonadaceae</taxon>
        <taxon>Desulfuromonas</taxon>
    </lineage>
</organism>
<dbReference type="NCBIfam" id="TIGR00057">
    <property type="entry name" value="L-threonylcarbamoyladenylate synthase"/>
    <property type="match status" value="1"/>
</dbReference>
<dbReference type="PANTHER" id="PTHR42828">
    <property type="entry name" value="DHBP SYNTHASE RIBB-LIKE ALPHA/BETA DOMAIN-CONTAINING PROTEIN"/>
    <property type="match status" value="1"/>
</dbReference>
<dbReference type="PATRIC" id="fig|1603606.3.peg.1925"/>
<dbReference type="PROSITE" id="PS51163">
    <property type="entry name" value="YRDC"/>
    <property type="match status" value="1"/>
</dbReference>
<dbReference type="Proteomes" id="UP000057158">
    <property type="component" value="Chromosome"/>
</dbReference>
<dbReference type="OrthoDB" id="9814580at2"/>
<protein>
    <submittedName>
        <fullName evidence="2">Translation factor SUA5</fullName>
    </submittedName>
</protein>
<dbReference type="AlphaFoldDB" id="A0A0M5IL07"/>
<evidence type="ECO:0000313" key="2">
    <source>
        <dbReference type="EMBL" id="ALC16548.1"/>
    </source>
</evidence>
<gene>
    <name evidence="2" type="primary">yrdC</name>
    <name evidence="2" type="ORF">DSOUD_1770</name>
</gene>
<dbReference type="RefSeq" id="WP_053550638.1">
    <property type="nucleotide sequence ID" value="NZ_CP010802.1"/>
</dbReference>
<dbReference type="Gene3D" id="3.90.870.10">
    <property type="entry name" value="DHBP synthase"/>
    <property type="match status" value="1"/>
</dbReference>
<evidence type="ECO:0000259" key="1">
    <source>
        <dbReference type="PROSITE" id="PS51163"/>
    </source>
</evidence>
<dbReference type="EMBL" id="CP010802">
    <property type="protein sequence ID" value="ALC16548.1"/>
    <property type="molecule type" value="Genomic_DNA"/>
</dbReference>
<reference evidence="2 3" key="1">
    <citation type="submission" date="2015-07" db="EMBL/GenBank/DDBJ databases">
        <title>Isolation and Genomic Characterization of a Novel Halophilic Metal-Reducing Deltaproteobacterium from the Deep Subsurface.</title>
        <authorList>
            <person name="Badalamenti J.P."/>
            <person name="Summers Z.M."/>
            <person name="Gralnick J.A."/>
            <person name="Bond D.R."/>
        </authorList>
    </citation>
    <scope>NUCLEOTIDE SEQUENCE [LARGE SCALE GENOMIC DNA]</scope>
    <source>
        <strain evidence="2 3">WTL</strain>
    </source>
</reference>
<dbReference type="InterPro" id="IPR052532">
    <property type="entry name" value="SUA5_domain"/>
</dbReference>